<organism evidence="9 10">
    <name type="scientific">Metallosphaera tengchongensis</name>
    <dbReference type="NCBI Taxonomy" id="1532350"/>
    <lineage>
        <taxon>Archaea</taxon>
        <taxon>Thermoproteota</taxon>
        <taxon>Thermoprotei</taxon>
        <taxon>Sulfolobales</taxon>
        <taxon>Sulfolobaceae</taxon>
        <taxon>Metallosphaera</taxon>
    </lineage>
</organism>
<dbReference type="GeneID" id="55642327"/>
<evidence type="ECO:0000313" key="9">
    <source>
        <dbReference type="EMBL" id="QKR00717.1"/>
    </source>
</evidence>
<feature type="transmembrane region" description="Helical" evidence="7">
    <location>
        <begin position="196"/>
        <end position="218"/>
    </location>
</feature>
<dbReference type="RefSeq" id="WP_174632008.1">
    <property type="nucleotide sequence ID" value="NZ_CP049074.1"/>
</dbReference>
<evidence type="ECO:0000259" key="8">
    <source>
        <dbReference type="PROSITE" id="PS50850"/>
    </source>
</evidence>
<keyword evidence="4 7" id="KW-0812">Transmembrane</keyword>
<feature type="transmembrane region" description="Helical" evidence="7">
    <location>
        <begin position="351"/>
        <end position="370"/>
    </location>
</feature>
<keyword evidence="3" id="KW-1003">Cell membrane</keyword>
<feature type="transmembrane region" description="Helical" evidence="7">
    <location>
        <begin position="284"/>
        <end position="309"/>
    </location>
</feature>
<evidence type="ECO:0000313" key="10">
    <source>
        <dbReference type="Proteomes" id="UP000509301"/>
    </source>
</evidence>
<dbReference type="GO" id="GO:0022857">
    <property type="term" value="F:transmembrane transporter activity"/>
    <property type="evidence" value="ECO:0007669"/>
    <property type="project" value="InterPro"/>
</dbReference>
<proteinExistence type="predicted"/>
<dbReference type="InterPro" id="IPR011701">
    <property type="entry name" value="MFS"/>
</dbReference>
<protein>
    <submittedName>
        <fullName evidence="9">MFS transporter</fullName>
    </submittedName>
</protein>
<dbReference type="AlphaFoldDB" id="A0A6N0NWW9"/>
<comment type="subcellular location">
    <subcellularLocation>
        <location evidence="1">Cell membrane</location>
        <topology evidence="1">Multi-pass membrane protein</topology>
    </subcellularLocation>
</comment>
<dbReference type="KEGG" id="mten:GWK48_10250"/>
<evidence type="ECO:0000256" key="3">
    <source>
        <dbReference type="ARBA" id="ARBA00022475"/>
    </source>
</evidence>
<evidence type="ECO:0000256" key="5">
    <source>
        <dbReference type="ARBA" id="ARBA00022989"/>
    </source>
</evidence>
<dbReference type="EMBL" id="CP049074">
    <property type="protein sequence ID" value="QKR00717.1"/>
    <property type="molecule type" value="Genomic_DNA"/>
</dbReference>
<evidence type="ECO:0000256" key="6">
    <source>
        <dbReference type="ARBA" id="ARBA00023136"/>
    </source>
</evidence>
<feature type="transmembrane region" description="Helical" evidence="7">
    <location>
        <begin position="155"/>
        <end position="175"/>
    </location>
</feature>
<feature type="transmembrane region" description="Helical" evidence="7">
    <location>
        <begin position="258"/>
        <end position="278"/>
    </location>
</feature>
<dbReference type="PANTHER" id="PTHR23517:SF14">
    <property type="entry name" value="PUTATIVE-RELATED"/>
    <property type="match status" value="1"/>
</dbReference>
<dbReference type="InterPro" id="IPR050171">
    <property type="entry name" value="MFS_Transporters"/>
</dbReference>
<dbReference type="PANTHER" id="PTHR23517">
    <property type="entry name" value="RESISTANCE PROTEIN MDTM, PUTATIVE-RELATED-RELATED"/>
    <property type="match status" value="1"/>
</dbReference>
<keyword evidence="5 7" id="KW-1133">Transmembrane helix</keyword>
<feature type="transmembrane region" description="Helical" evidence="7">
    <location>
        <begin position="77"/>
        <end position="100"/>
    </location>
</feature>
<keyword evidence="2" id="KW-0813">Transport</keyword>
<evidence type="ECO:0000256" key="1">
    <source>
        <dbReference type="ARBA" id="ARBA00004651"/>
    </source>
</evidence>
<dbReference type="Gene3D" id="1.20.1250.20">
    <property type="entry name" value="MFS general substrate transporter like domains"/>
    <property type="match status" value="2"/>
</dbReference>
<evidence type="ECO:0000256" key="4">
    <source>
        <dbReference type="ARBA" id="ARBA00022692"/>
    </source>
</evidence>
<reference evidence="9 10" key="1">
    <citation type="submission" date="2020-02" db="EMBL/GenBank/DDBJ databases">
        <title>Comparative genome analysis reveals the metabolism and evolution of the thermophilic archaeal genus Metallosphaera.</title>
        <authorList>
            <person name="Jiang C."/>
        </authorList>
    </citation>
    <scope>NUCLEOTIDE SEQUENCE [LARGE SCALE GENOMIC DNA]</scope>
    <source>
        <strain evidence="9 10">Ric-A</strain>
    </source>
</reference>
<dbReference type="GO" id="GO:0005886">
    <property type="term" value="C:plasma membrane"/>
    <property type="evidence" value="ECO:0007669"/>
    <property type="project" value="UniProtKB-SubCell"/>
</dbReference>
<evidence type="ECO:0000256" key="7">
    <source>
        <dbReference type="SAM" id="Phobius"/>
    </source>
</evidence>
<keyword evidence="10" id="KW-1185">Reference proteome</keyword>
<dbReference type="PROSITE" id="PS50850">
    <property type="entry name" value="MFS"/>
    <property type="match status" value="1"/>
</dbReference>
<dbReference type="InterPro" id="IPR020846">
    <property type="entry name" value="MFS_dom"/>
</dbReference>
<sequence>MDHINKVALIGGFRAFSGSIIWPFIGFALYKVYGFPLTLVSLFYLVQGVISVIASISGGVITDYLGRKRSMTISISFSSLALLLAYVLNLPIYVMAFTLVQTFLNTVYNVSSTTIVGDLYKGTGDLVKAYSRQRVGINAGWALGPLIGGYVFNFYGFRVLLLVSSLVVLTIIPLVRLLPDFRGSSGLTDFKLSKEFITFLVPTFLTFVIVGQLGFPLLTYYNSVLHFTEFEVGALFTINGVLIVAMQDLIGKFIEGRLRLITLGAAMYGLAYLCVALVSDLLTAALDVVFITLAEMIVTPISQALASTLADPGSRGKQMGVYSMVTGLGRVAGSSISSELMSYYLYSPLDLWGVISLFGFSSALSYFLVLRRLKLR</sequence>
<feature type="transmembrane region" description="Helical" evidence="7">
    <location>
        <begin position="224"/>
        <end position="246"/>
    </location>
</feature>
<dbReference type="SUPFAM" id="SSF103473">
    <property type="entry name" value="MFS general substrate transporter"/>
    <property type="match status" value="1"/>
</dbReference>
<dbReference type="OrthoDB" id="117970at2157"/>
<feature type="transmembrane region" description="Helical" evidence="7">
    <location>
        <begin position="42"/>
        <end position="65"/>
    </location>
</feature>
<accession>A0A6N0NWW9</accession>
<dbReference type="InterPro" id="IPR036259">
    <property type="entry name" value="MFS_trans_sf"/>
</dbReference>
<gene>
    <name evidence="9" type="ORF">GWK48_10250</name>
</gene>
<feature type="transmembrane region" description="Helical" evidence="7">
    <location>
        <begin position="7"/>
        <end position="30"/>
    </location>
</feature>
<dbReference type="Pfam" id="PF07690">
    <property type="entry name" value="MFS_1"/>
    <property type="match status" value="1"/>
</dbReference>
<keyword evidence="6 7" id="KW-0472">Membrane</keyword>
<name>A0A6N0NWW9_9CREN</name>
<dbReference type="Proteomes" id="UP000509301">
    <property type="component" value="Chromosome"/>
</dbReference>
<evidence type="ECO:0000256" key="2">
    <source>
        <dbReference type="ARBA" id="ARBA00022448"/>
    </source>
</evidence>
<feature type="domain" description="Major facilitator superfamily (MFS) profile" evidence="8">
    <location>
        <begin position="1"/>
        <end position="182"/>
    </location>
</feature>